<evidence type="ECO:0000256" key="2">
    <source>
        <dbReference type="ARBA" id="ARBA00022475"/>
    </source>
</evidence>
<dbReference type="GO" id="GO:0009245">
    <property type="term" value="P:lipid A biosynthetic process"/>
    <property type="evidence" value="ECO:0007669"/>
    <property type="project" value="UniProtKB-KW"/>
</dbReference>
<dbReference type="GO" id="GO:0009103">
    <property type="term" value="P:lipopolysaccharide biosynthetic process"/>
    <property type="evidence" value="ECO:0007669"/>
    <property type="project" value="UniProtKB-KW"/>
</dbReference>
<keyword evidence="9" id="KW-0443">Lipid metabolism</keyword>
<keyword evidence="4" id="KW-0997">Cell inner membrane</keyword>
<accession>A0A498CB91</accession>
<evidence type="ECO:0000256" key="7">
    <source>
        <dbReference type="ARBA" id="ARBA00022985"/>
    </source>
</evidence>
<evidence type="ECO:0000256" key="8">
    <source>
        <dbReference type="ARBA" id="ARBA00022989"/>
    </source>
</evidence>
<feature type="transmembrane region" description="Helical" evidence="11">
    <location>
        <begin position="119"/>
        <end position="136"/>
    </location>
</feature>
<gene>
    <name evidence="13" type="ORF">BCL79_3079</name>
</gene>
<proteinExistence type="predicted"/>
<comment type="caution">
    <text evidence="13">The sequence shown here is derived from an EMBL/GenBank/DDBJ whole genome shotgun (WGS) entry which is preliminary data.</text>
</comment>
<feature type="transmembrane region" description="Helical" evidence="11">
    <location>
        <begin position="6"/>
        <end position="28"/>
    </location>
</feature>
<feature type="transmembrane region" description="Helical" evidence="11">
    <location>
        <begin position="35"/>
        <end position="57"/>
    </location>
</feature>
<keyword evidence="6 11" id="KW-0812">Transmembrane</keyword>
<dbReference type="GO" id="GO:0022857">
    <property type="term" value="F:transmembrane transporter activity"/>
    <property type="evidence" value="ECO:0007669"/>
    <property type="project" value="InterPro"/>
</dbReference>
<keyword evidence="8 11" id="KW-1133">Transmembrane helix</keyword>
<evidence type="ECO:0000256" key="10">
    <source>
        <dbReference type="ARBA" id="ARBA00023136"/>
    </source>
</evidence>
<name>A0A498CB91_9GAMM</name>
<evidence type="ECO:0000256" key="5">
    <source>
        <dbReference type="ARBA" id="ARBA00022556"/>
    </source>
</evidence>
<feature type="transmembrane region" description="Helical" evidence="11">
    <location>
        <begin position="143"/>
        <end position="160"/>
    </location>
</feature>
<feature type="transmembrane region" description="Helical" evidence="11">
    <location>
        <begin position="232"/>
        <end position="254"/>
    </location>
</feature>
<dbReference type="InterPro" id="IPR000620">
    <property type="entry name" value="EamA_dom"/>
</dbReference>
<feature type="transmembrane region" description="Helical" evidence="11">
    <location>
        <begin position="172"/>
        <end position="193"/>
    </location>
</feature>
<keyword evidence="10 11" id="KW-0472">Membrane</keyword>
<keyword evidence="3" id="KW-0444">Lipid biosynthesis</keyword>
<evidence type="ECO:0000256" key="1">
    <source>
        <dbReference type="ARBA" id="ARBA00004651"/>
    </source>
</evidence>
<dbReference type="GO" id="GO:0005886">
    <property type="term" value="C:plasma membrane"/>
    <property type="evidence" value="ECO:0007669"/>
    <property type="project" value="UniProtKB-SubCell"/>
</dbReference>
<dbReference type="Proteomes" id="UP000274786">
    <property type="component" value="Unassembled WGS sequence"/>
</dbReference>
<evidence type="ECO:0000259" key="12">
    <source>
        <dbReference type="Pfam" id="PF00892"/>
    </source>
</evidence>
<dbReference type="EMBL" id="RCDC01000006">
    <property type="protein sequence ID" value="RLK51936.1"/>
    <property type="molecule type" value="Genomic_DNA"/>
</dbReference>
<feature type="transmembrane region" description="Helical" evidence="11">
    <location>
        <begin position="205"/>
        <end position="226"/>
    </location>
</feature>
<evidence type="ECO:0000256" key="3">
    <source>
        <dbReference type="ARBA" id="ARBA00022516"/>
    </source>
</evidence>
<dbReference type="SUPFAM" id="SSF103481">
    <property type="entry name" value="Multidrug resistance efflux transporter EmrE"/>
    <property type="match status" value="2"/>
</dbReference>
<dbReference type="PANTHER" id="PTHR30561">
    <property type="entry name" value="SMR FAMILY PROTON-DEPENDENT DRUG EFFLUX TRANSPORTER SUGE"/>
    <property type="match status" value="1"/>
</dbReference>
<dbReference type="AlphaFoldDB" id="A0A498CB91"/>
<feature type="domain" description="EamA" evidence="12">
    <location>
        <begin position="148"/>
        <end position="276"/>
    </location>
</feature>
<evidence type="ECO:0000256" key="11">
    <source>
        <dbReference type="SAM" id="Phobius"/>
    </source>
</evidence>
<sequence length="279" mass="30040">MTADTMSLSLFCIVLLAALLHASWNAIVKRGTDTLLTTILVTGSAAVIAAIALPFVPTPAAQSWPWLAASTLLQVGYYVLVARTYQVTDMSASYPLMRGCAPILVALISTLFLGERLAWIAWAGIGLICLGILCMTRGTSRQHLWLPLLNAGVIATYTLVDGWGARHSGAVVSYTLWLFLLSGLPLPLWAVCTRASALRDYARRNWGYGITGGIGTLVSYGLALWAMTVAPIAMIAALRETSILFGILISAWLLRERVTRQRWIAAGLIVLGAVVLRLA</sequence>
<feature type="domain" description="EamA" evidence="12">
    <location>
        <begin position="12"/>
        <end position="136"/>
    </location>
</feature>
<keyword evidence="7" id="KW-0448">Lipopolysaccharide biosynthesis</keyword>
<keyword evidence="2" id="KW-1003">Cell membrane</keyword>
<protein>
    <submittedName>
        <fullName evidence="13">EamA-like transporter family protein</fullName>
    </submittedName>
</protein>
<feature type="transmembrane region" description="Helical" evidence="11">
    <location>
        <begin position="94"/>
        <end position="113"/>
    </location>
</feature>
<evidence type="ECO:0000256" key="6">
    <source>
        <dbReference type="ARBA" id="ARBA00022692"/>
    </source>
</evidence>
<feature type="transmembrane region" description="Helical" evidence="11">
    <location>
        <begin position="63"/>
        <end position="82"/>
    </location>
</feature>
<dbReference type="InterPro" id="IPR037185">
    <property type="entry name" value="EmrE-like"/>
</dbReference>
<organism evidence="13 14">
    <name type="scientific">Stenotrophomonas rhizophila</name>
    <dbReference type="NCBI Taxonomy" id="216778"/>
    <lineage>
        <taxon>Bacteria</taxon>
        <taxon>Pseudomonadati</taxon>
        <taxon>Pseudomonadota</taxon>
        <taxon>Gammaproteobacteria</taxon>
        <taxon>Lysobacterales</taxon>
        <taxon>Lysobacteraceae</taxon>
        <taxon>Stenotrophomonas</taxon>
    </lineage>
</organism>
<evidence type="ECO:0000256" key="9">
    <source>
        <dbReference type="ARBA" id="ARBA00023098"/>
    </source>
</evidence>
<dbReference type="PANTHER" id="PTHR30561:SF9">
    <property type="entry name" value="4-AMINO-4-DEOXY-L-ARABINOSE-PHOSPHOUNDECAPRENOL FLIPPASE SUBUNIT ARNF-RELATED"/>
    <property type="match status" value="1"/>
</dbReference>
<dbReference type="InterPro" id="IPR000390">
    <property type="entry name" value="Small_drug/metabolite_transptr"/>
</dbReference>
<dbReference type="Gene3D" id="1.10.3730.20">
    <property type="match status" value="2"/>
</dbReference>
<evidence type="ECO:0000313" key="14">
    <source>
        <dbReference type="Proteomes" id="UP000274786"/>
    </source>
</evidence>
<evidence type="ECO:0000313" key="13">
    <source>
        <dbReference type="EMBL" id="RLK51936.1"/>
    </source>
</evidence>
<comment type="subcellular location">
    <subcellularLocation>
        <location evidence="1">Cell membrane</location>
        <topology evidence="1">Multi-pass membrane protein</topology>
    </subcellularLocation>
</comment>
<keyword evidence="5" id="KW-0441">Lipid A biosynthesis</keyword>
<dbReference type="Pfam" id="PF00892">
    <property type="entry name" value="EamA"/>
    <property type="match status" value="2"/>
</dbReference>
<reference evidence="13 14" key="1">
    <citation type="submission" date="2018-10" db="EMBL/GenBank/DDBJ databases">
        <title>Comparative analysis of microorganisms from saline springs in Andes Mountain Range, Colombia.</title>
        <authorList>
            <person name="Rubin E."/>
        </authorList>
    </citation>
    <scope>NUCLEOTIDE SEQUENCE [LARGE SCALE GENOMIC DNA]</scope>
    <source>
        <strain evidence="13 14">USBA GBX 843</strain>
    </source>
</reference>
<evidence type="ECO:0000256" key="4">
    <source>
        <dbReference type="ARBA" id="ARBA00022519"/>
    </source>
</evidence>